<keyword evidence="3" id="KW-1185">Reference proteome</keyword>
<evidence type="ECO:0008006" key="4">
    <source>
        <dbReference type="Google" id="ProtNLM"/>
    </source>
</evidence>
<keyword evidence="1" id="KW-0732">Signal</keyword>
<dbReference type="EMBL" id="JAFBBO010000001">
    <property type="protein sequence ID" value="MBM7479926.1"/>
    <property type="molecule type" value="Genomic_DNA"/>
</dbReference>
<evidence type="ECO:0000313" key="2">
    <source>
        <dbReference type="EMBL" id="MBM7479926.1"/>
    </source>
</evidence>
<sequence>MRRGTVSLVVVGVLFVGGCTATPVPQETPVVEATLRIVVPEQTAPRELVDPLRPVGPRERAVPVDPVDPSTLVERGEGPEGAMSLLGGLLAGDERFGTVRLDRGGTVVLVWHGDPPQEALATVAGAYPDVPVRVEPLAVLPGELEGLAESLLGDDRWPGIRAVYVRDDLSSIVVQVGSVPNPLTLAERLTTEVGFPVVVEVDASR</sequence>
<proteinExistence type="predicted"/>
<dbReference type="RefSeq" id="WP_205307775.1">
    <property type="nucleotide sequence ID" value="NZ_BAAAVF010000013.1"/>
</dbReference>
<accession>A0ABS2LHM4</accession>
<dbReference type="Proteomes" id="UP000698059">
    <property type="component" value="Unassembled WGS sequence"/>
</dbReference>
<dbReference type="PROSITE" id="PS51257">
    <property type="entry name" value="PROKAR_LIPOPROTEIN"/>
    <property type="match status" value="1"/>
</dbReference>
<evidence type="ECO:0000313" key="3">
    <source>
        <dbReference type="Proteomes" id="UP000698059"/>
    </source>
</evidence>
<reference evidence="2 3" key="1">
    <citation type="submission" date="2021-01" db="EMBL/GenBank/DDBJ databases">
        <title>Sequencing the genomes of 1000 actinobacteria strains.</title>
        <authorList>
            <person name="Klenk H.-P."/>
        </authorList>
    </citation>
    <scope>NUCLEOTIDE SEQUENCE [LARGE SCALE GENOMIC DNA]</scope>
    <source>
        <strain evidence="2 3">DSM 46000</strain>
    </source>
</reference>
<feature type="chain" id="PRO_5046076342" description="Sporulation and spore germination" evidence="1">
    <location>
        <begin position="22"/>
        <end position="205"/>
    </location>
</feature>
<feature type="signal peptide" evidence="1">
    <location>
        <begin position="1"/>
        <end position="21"/>
    </location>
</feature>
<comment type="caution">
    <text evidence="2">The sequence shown here is derived from an EMBL/GenBank/DDBJ whole genome shotgun (WGS) entry which is preliminary data.</text>
</comment>
<organism evidence="2 3">
    <name type="scientific">Oerskovia jenensis</name>
    <dbReference type="NCBI Taxonomy" id="162169"/>
    <lineage>
        <taxon>Bacteria</taxon>
        <taxon>Bacillati</taxon>
        <taxon>Actinomycetota</taxon>
        <taxon>Actinomycetes</taxon>
        <taxon>Micrococcales</taxon>
        <taxon>Cellulomonadaceae</taxon>
        <taxon>Oerskovia</taxon>
    </lineage>
</organism>
<name>A0ABS2LHM4_9CELL</name>
<evidence type="ECO:0000256" key="1">
    <source>
        <dbReference type="SAM" id="SignalP"/>
    </source>
</evidence>
<protein>
    <recommendedName>
        <fullName evidence="4">Sporulation and spore germination</fullName>
    </recommendedName>
</protein>
<gene>
    <name evidence="2" type="ORF">JOD49_002846</name>
</gene>